<feature type="transmembrane region" description="Helical" evidence="1">
    <location>
        <begin position="12"/>
        <end position="32"/>
    </location>
</feature>
<evidence type="ECO:0000313" key="3">
    <source>
        <dbReference type="EMBL" id="THE65791.1"/>
    </source>
</evidence>
<keyword evidence="4" id="KW-1185">Reference proteome</keyword>
<dbReference type="GO" id="GO:0008237">
    <property type="term" value="F:metallopeptidase activity"/>
    <property type="evidence" value="ECO:0007669"/>
    <property type="project" value="UniProtKB-KW"/>
</dbReference>
<accession>A0A4S3TNF5</accession>
<keyword evidence="1" id="KW-0472">Membrane</keyword>
<keyword evidence="1" id="KW-1133">Transmembrane helix</keyword>
<protein>
    <submittedName>
        <fullName evidence="3">CPBP family intramembrane metalloprotease</fullName>
    </submittedName>
</protein>
<dbReference type="InterPro" id="IPR003675">
    <property type="entry name" value="Rce1/LyrA-like_dom"/>
</dbReference>
<dbReference type="EMBL" id="RBZW01000016">
    <property type="protein sequence ID" value="THE65791.1"/>
    <property type="molecule type" value="Genomic_DNA"/>
</dbReference>
<keyword evidence="3" id="KW-0645">Protease</keyword>
<keyword evidence="1" id="KW-0812">Transmembrane</keyword>
<dbReference type="GO" id="GO:0006508">
    <property type="term" value="P:proteolysis"/>
    <property type="evidence" value="ECO:0007669"/>
    <property type="project" value="UniProtKB-KW"/>
</dbReference>
<feature type="transmembrane region" description="Helical" evidence="1">
    <location>
        <begin position="52"/>
        <end position="74"/>
    </location>
</feature>
<dbReference type="GO" id="GO:0004175">
    <property type="term" value="F:endopeptidase activity"/>
    <property type="evidence" value="ECO:0007669"/>
    <property type="project" value="UniProtKB-ARBA"/>
</dbReference>
<dbReference type="AlphaFoldDB" id="A0A4S3TNF5"/>
<gene>
    <name evidence="3" type="ORF">D8Y22_06395</name>
</gene>
<feature type="transmembrane region" description="Helical" evidence="1">
    <location>
        <begin position="169"/>
        <end position="191"/>
    </location>
</feature>
<comment type="caution">
    <text evidence="3">The sequence shown here is derived from an EMBL/GenBank/DDBJ whole genome shotgun (WGS) entry which is preliminary data.</text>
</comment>
<evidence type="ECO:0000313" key="4">
    <source>
        <dbReference type="Proteomes" id="UP000318864"/>
    </source>
</evidence>
<organism evidence="3 4">
    <name type="scientific">Salinadaptatus halalkaliphilus</name>
    <dbReference type="NCBI Taxonomy" id="2419781"/>
    <lineage>
        <taxon>Archaea</taxon>
        <taxon>Methanobacteriati</taxon>
        <taxon>Methanobacteriota</taxon>
        <taxon>Stenosarchaea group</taxon>
        <taxon>Halobacteria</taxon>
        <taxon>Halobacteriales</taxon>
        <taxon>Natrialbaceae</taxon>
        <taxon>Salinadaptatus</taxon>
    </lineage>
</organism>
<dbReference type="PANTHER" id="PTHR36435:SF1">
    <property type="entry name" value="CAAX AMINO TERMINAL PROTEASE FAMILY PROTEIN"/>
    <property type="match status" value="1"/>
</dbReference>
<feature type="transmembrane region" description="Helical" evidence="1">
    <location>
        <begin position="94"/>
        <end position="118"/>
    </location>
</feature>
<dbReference type="InterPro" id="IPR052710">
    <property type="entry name" value="CAAX_protease"/>
</dbReference>
<feature type="transmembrane region" description="Helical" evidence="1">
    <location>
        <begin position="138"/>
        <end position="157"/>
    </location>
</feature>
<feature type="transmembrane region" description="Helical" evidence="1">
    <location>
        <begin position="197"/>
        <end position="217"/>
    </location>
</feature>
<evidence type="ECO:0000256" key="1">
    <source>
        <dbReference type="SAM" id="Phobius"/>
    </source>
</evidence>
<sequence length="267" mass="29075">MSETAHRNESAIWATLVAVGLAAFGIAATQVTTLPAFLLDPALIDAPAEASMAARTLMMVLNFVGFALAGAIYLAWTGRGWAYVDLRWPTTRGWLYVVGGIVVSILFYVVASILLQFLELPATENQIVEIIGDDQTMILLMIVIVFFFNAPAEEFLFRNVVQKRLYDAVTKYQAVVIASLIFALVHLPVYFLADAPLLAVAVSLGIVFGGSVIFGWLYAETDNLVVPIAAHAAFNAFQFGLLYLAFEYDIQEPAPSMVVDLFALVGL</sequence>
<dbReference type="Pfam" id="PF02517">
    <property type="entry name" value="Rce1-like"/>
    <property type="match status" value="1"/>
</dbReference>
<dbReference type="GO" id="GO:0080120">
    <property type="term" value="P:CAAX-box protein maturation"/>
    <property type="evidence" value="ECO:0007669"/>
    <property type="project" value="UniProtKB-ARBA"/>
</dbReference>
<keyword evidence="3" id="KW-0378">Hydrolase</keyword>
<evidence type="ECO:0000259" key="2">
    <source>
        <dbReference type="Pfam" id="PF02517"/>
    </source>
</evidence>
<name>A0A4S3TNF5_9EURY</name>
<reference evidence="3 4" key="1">
    <citation type="submission" date="2018-10" db="EMBL/GenBank/DDBJ databases">
        <title>Natronolimnobius sp. XQ-INN 246 isolated from Inner Mongolia Autonomous Region of China.</title>
        <authorList>
            <person name="Xue Q."/>
        </authorList>
    </citation>
    <scope>NUCLEOTIDE SEQUENCE [LARGE SCALE GENOMIC DNA]</scope>
    <source>
        <strain evidence="3 4">XQ-INN 246</strain>
    </source>
</reference>
<dbReference type="Proteomes" id="UP000318864">
    <property type="component" value="Unassembled WGS sequence"/>
</dbReference>
<keyword evidence="3" id="KW-0482">Metalloprotease</keyword>
<dbReference type="OrthoDB" id="275779at2157"/>
<proteinExistence type="predicted"/>
<feature type="domain" description="CAAX prenyl protease 2/Lysostaphin resistance protein A-like" evidence="2">
    <location>
        <begin position="137"/>
        <end position="237"/>
    </location>
</feature>
<feature type="transmembrane region" description="Helical" evidence="1">
    <location>
        <begin position="224"/>
        <end position="246"/>
    </location>
</feature>
<dbReference type="RefSeq" id="WP_141463866.1">
    <property type="nucleotide sequence ID" value="NZ_RBZW01000016.1"/>
</dbReference>
<dbReference type="PANTHER" id="PTHR36435">
    <property type="entry name" value="SLR1288 PROTEIN"/>
    <property type="match status" value="1"/>
</dbReference>